<evidence type="ECO:0000313" key="1">
    <source>
        <dbReference type="EMBL" id="RIA86980.1"/>
    </source>
</evidence>
<organism evidence="1 2">
    <name type="scientific">Glomus cerebriforme</name>
    <dbReference type="NCBI Taxonomy" id="658196"/>
    <lineage>
        <taxon>Eukaryota</taxon>
        <taxon>Fungi</taxon>
        <taxon>Fungi incertae sedis</taxon>
        <taxon>Mucoromycota</taxon>
        <taxon>Glomeromycotina</taxon>
        <taxon>Glomeromycetes</taxon>
        <taxon>Glomerales</taxon>
        <taxon>Glomeraceae</taxon>
        <taxon>Glomus</taxon>
    </lineage>
</organism>
<accession>A0A397SLA0</accession>
<gene>
    <name evidence="1" type="ORF">C1645_828415</name>
</gene>
<comment type="caution">
    <text evidence="1">The sequence shown here is derived from an EMBL/GenBank/DDBJ whole genome shotgun (WGS) entry which is preliminary data.</text>
</comment>
<dbReference type="OrthoDB" id="529205at2759"/>
<reference evidence="1 2" key="1">
    <citation type="submission" date="2018-06" db="EMBL/GenBank/DDBJ databases">
        <title>Comparative genomics reveals the genomic features of Rhizophagus irregularis, R. cerebriforme, R. diaphanum and Gigaspora rosea, and their symbiotic lifestyle signature.</title>
        <authorList>
            <person name="Morin E."/>
            <person name="San Clemente H."/>
            <person name="Chen E.C.H."/>
            <person name="De La Providencia I."/>
            <person name="Hainaut M."/>
            <person name="Kuo A."/>
            <person name="Kohler A."/>
            <person name="Murat C."/>
            <person name="Tang N."/>
            <person name="Roy S."/>
            <person name="Loubradou J."/>
            <person name="Henrissat B."/>
            <person name="Grigoriev I.V."/>
            <person name="Corradi N."/>
            <person name="Roux C."/>
            <person name="Martin F.M."/>
        </authorList>
    </citation>
    <scope>NUCLEOTIDE SEQUENCE [LARGE SCALE GENOMIC DNA]</scope>
    <source>
        <strain evidence="1 2">DAOM 227022</strain>
    </source>
</reference>
<name>A0A397SLA0_9GLOM</name>
<dbReference type="Proteomes" id="UP000265703">
    <property type="component" value="Unassembled WGS sequence"/>
</dbReference>
<dbReference type="AlphaFoldDB" id="A0A397SLA0"/>
<protein>
    <submittedName>
        <fullName evidence="1">Uncharacterized protein</fullName>
    </submittedName>
</protein>
<proteinExistence type="predicted"/>
<evidence type="ECO:0000313" key="2">
    <source>
        <dbReference type="Proteomes" id="UP000265703"/>
    </source>
</evidence>
<sequence length="95" mass="11063">MFSRRCLTNSIIRRRWYTPFGSHVCDDNPLTLYREKERLLKGKVKDILKSAPGWNELLASDSEAMIKAEREPDPLSMKELQNDSLKFLSSMDDDI</sequence>
<keyword evidence="2" id="KW-1185">Reference proteome</keyword>
<dbReference type="EMBL" id="QKYT01000332">
    <property type="protein sequence ID" value="RIA86980.1"/>
    <property type="molecule type" value="Genomic_DNA"/>
</dbReference>